<protein>
    <submittedName>
        <fullName evidence="1">(2Fe-2S) ferredoxin domain-containing protein</fullName>
    </submittedName>
</protein>
<sequence>MNKTILVCINQRYQPNQPSCAARGGIAIAEALEQVVREQHLPLIVERFYCLGQCQHGANVKLASQGRFFNHVTLADIPTIIKWALLEENQ</sequence>
<gene>
    <name evidence="1" type="ORF">BLE401_08905</name>
</gene>
<evidence type="ECO:0000313" key="2">
    <source>
        <dbReference type="Proteomes" id="UP000234271"/>
    </source>
</evidence>
<dbReference type="STRING" id="288004.AL038_15355"/>
<dbReference type="InterPro" id="IPR036249">
    <property type="entry name" value="Thioredoxin-like_sf"/>
</dbReference>
<dbReference type="RefSeq" id="WP_062154296.1">
    <property type="nucleotide sequence ID" value="NZ_CP012373.2"/>
</dbReference>
<name>A0A2N9YEB9_9GAMM</name>
<dbReference type="AlphaFoldDB" id="A0A2N9YEB9"/>
<organism evidence="1 2">
    <name type="scientific">Beggiatoa leptomitoformis</name>
    <dbReference type="NCBI Taxonomy" id="288004"/>
    <lineage>
        <taxon>Bacteria</taxon>
        <taxon>Pseudomonadati</taxon>
        <taxon>Pseudomonadota</taxon>
        <taxon>Gammaproteobacteria</taxon>
        <taxon>Thiotrichales</taxon>
        <taxon>Thiotrichaceae</taxon>
        <taxon>Beggiatoa</taxon>
    </lineage>
</organism>
<keyword evidence="2" id="KW-1185">Reference proteome</keyword>
<dbReference type="OrthoDB" id="8593122at2"/>
<accession>A0A2N9YEB9</accession>
<dbReference type="KEGG" id="blep:AL038_15355"/>
<evidence type="ECO:0000313" key="1">
    <source>
        <dbReference type="EMBL" id="AUI68814.1"/>
    </source>
</evidence>
<dbReference type="Gene3D" id="3.40.30.10">
    <property type="entry name" value="Glutaredoxin"/>
    <property type="match status" value="1"/>
</dbReference>
<proteinExistence type="predicted"/>
<reference evidence="2" key="1">
    <citation type="submission" date="2016-12" db="EMBL/GenBank/DDBJ databases">
        <title>Complete Genome Sequence of Beggiatoa leptomitiformis D-401.</title>
        <authorList>
            <person name="Fomenkov A."/>
            <person name="Vincze T."/>
            <person name="Grabovich M."/>
            <person name="Anton B.P."/>
            <person name="Dubinina G."/>
            <person name="Orlova M."/>
            <person name="Belousova E."/>
            <person name="Roberts R.J."/>
        </authorList>
    </citation>
    <scope>NUCLEOTIDE SEQUENCE [LARGE SCALE GENOMIC DNA]</scope>
    <source>
        <strain evidence="2">D-401</strain>
    </source>
</reference>
<dbReference type="CDD" id="cd02980">
    <property type="entry name" value="TRX_Fd_family"/>
    <property type="match status" value="1"/>
</dbReference>
<dbReference type="Proteomes" id="UP000234271">
    <property type="component" value="Chromosome"/>
</dbReference>
<dbReference type="SUPFAM" id="SSF52833">
    <property type="entry name" value="Thioredoxin-like"/>
    <property type="match status" value="1"/>
</dbReference>
<dbReference type="EMBL" id="CP018889">
    <property type="protein sequence ID" value="AUI68814.1"/>
    <property type="molecule type" value="Genomic_DNA"/>
</dbReference>